<gene>
    <name evidence="2" type="ORF">CH362_01390</name>
</gene>
<feature type="transmembrane region" description="Helical" evidence="1">
    <location>
        <begin position="697"/>
        <end position="716"/>
    </location>
</feature>
<feature type="transmembrane region" description="Helical" evidence="1">
    <location>
        <begin position="316"/>
        <end position="334"/>
    </location>
</feature>
<keyword evidence="1" id="KW-0472">Membrane</keyword>
<feature type="transmembrane region" description="Helical" evidence="1">
    <location>
        <begin position="965"/>
        <end position="985"/>
    </location>
</feature>
<reference evidence="2 3" key="1">
    <citation type="submission" date="2017-07" db="EMBL/GenBank/DDBJ databases">
        <title>Leptospira spp. isolated from tropical soils.</title>
        <authorList>
            <person name="Thibeaux R."/>
            <person name="Iraola G."/>
            <person name="Ferres I."/>
            <person name="Bierque E."/>
            <person name="Girault D."/>
            <person name="Soupe-Gilbert M.-E."/>
            <person name="Picardeau M."/>
            <person name="Goarant C."/>
        </authorList>
    </citation>
    <scope>NUCLEOTIDE SEQUENCE [LARGE SCALE GENOMIC DNA]</scope>
    <source>
        <strain evidence="2 3">FH4-C-A2</strain>
    </source>
</reference>
<feature type="transmembrane region" description="Helical" evidence="1">
    <location>
        <begin position="184"/>
        <end position="202"/>
    </location>
</feature>
<proteinExistence type="predicted"/>
<feature type="transmembrane region" description="Helical" evidence="1">
    <location>
        <begin position="813"/>
        <end position="833"/>
    </location>
</feature>
<dbReference type="PANTHER" id="PTHR38434">
    <property type="entry name" value="BLL2549 PROTEIN"/>
    <property type="match status" value="1"/>
</dbReference>
<dbReference type="RefSeq" id="WP_100708568.1">
    <property type="nucleotide sequence ID" value="NZ_NPDR01000001.1"/>
</dbReference>
<keyword evidence="1" id="KW-1133">Transmembrane helix</keyword>
<feature type="transmembrane region" description="Helical" evidence="1">
    <location>
        <begin position="600"/>
        <end position="617"/>
    </location>
</feature>
<protein>
    <recommendedName>
        <fullName evidence="4">DUF2339 domain-containing protein</fullName>
    </recommendedName>
</protein>
<evidence type="ECO:0000313" key="2">
    <source>
        <dbReference type="EMBL" id="PJZ50457.1"/>
    </source>
</evidence>
<feature type="transmembrane region" description="Helical" evidence="1">
    <location>
        <begin position="481"/>
        <end position="499"/>
    </location>
</feature>
<accession>A0A2M9YFZ8</accession>
<feature type="transmembrane region" description="Helical" evidence="1">
    <location>
        <begin position="244"/>
        <end position="274"/>
    </location>
</feature>
<evidence type="ECO:0000256" key="1">
    <source>
        <dbReference type="SAM" id="Phobius"/>
    </source>
</evidence>
<feature type="transmembrane region" description="Helical" evidence="1">
    <location>
        <begin position="6"/>
        <end position="24"/>
    </location>
</feature>
<feature type="transmembrane region" description="Helical" evidence="1">
    <location>
        <begin position="629"/>
        <end position="650"/>
    </location>
</feature>
<feature type="transmembrane region" description="Helical" evidence="1">
    <location>
        <begin position="454"/>
        <end position="475"/>
    </location>
</feature>
<dbReference type="AlphaFoldDB" id="A0A2M9YFZ8"/>
<sequence length="997" mass="113150">MEFFIGLLAFFAGVFYLIVPFILLSKINGLSERIQDLENQLREKGPSTLPETQVEKKRPPIKEEKPILVKETIPEAKKEVPSSKPVTKTPKPAAIVPPTIIKQEPQPIAKKSEAWEKFEKQIANNWTGILGTIILVMGVGFLGIYAALNMSPFFRFLMVLGIGIGLFVISILLVKKEFWEQIGYWIRSGSGAVILFSCIAAVSVPGMKWIESELYALLLVIAGILVNLGLAWQTSQQKFASLHIVLSLISLAILPLSTLIFFLAVGVSAFSVVLSYKTKWEFHLIQTAISFLILNFLYKGHFTEQLHVLNSPHSRTWGILGTLVVGIPSILAHYRKVYSSPNLQRLPFITHLIIWAGIGLGLSVYSTGSKWNPPVLISVSIGLFFWARTAREKLNIRWLYLTDTLVSLALASIGIILLTRWEVDLFLINVYVSLLFSIFFVISAEEKENLLKNIGAVLLHISWVWYILLLIIKYFGGLNLGAWPIIITTIVMIILTFLIQSYDEIRNKESSTASDDIYGVGGDDRISPAGLFSGLLASAICFQLFDWKHSELYLPAFGVILLVIRQNRNWNGLGVGIFFFVAALHFEVIYRIYSLERWEVLLRDLPTILFCFLMIPLSKVKMGSDKIRYFSSPGATLLSLHIVFLAYWTTQSLSPFLPGILWLLLSLVYLETKNFFSEREKIWENTWKSSINSAGSVWQFFALIFVGLFLSAHILVHLQSELYVGIFKIRFLIQALAIGVFLYWAKSPNPKEETPNYWNSLLPLFWELTGIFITAIIALEIPNTWLPVAWVAWAFFLNQISLKTSWEISRFRFYSLCFYWYSCIHVAFISSSSLTPSEYWANQEWLGGLVGIVLQTAYLVRIQLLPPFQGIEAEGYPGKIRSLSEKLDQRSDYTIFYPLFAAGAFFLFWSFDSSLLTLLWMVEVFIVFSIGLILKKEHFRYVSLVAMLICLLRLIFWDLSQSSTITRALVFLGVGGILILMNTLYSKFGNKEKTDAP</sequence>
<dbReference type="Proteomes" id="UP000231926">
    <property type="component" value="Unassembled WGS sequence"/>
</dbReference>
<feature type="transmembrane region" description="Helical" evidence="1">
    <location>
        <begin position="656"/>
        <end position="676"/>
    </location>
</feature>
<evidence type="ECO:0008006" key="4">
    <source>
        <dbReference type="Google" id="ProtNLM"/>
    </source>
</evidence>
<feature type="transmembrane region" description="Helical" evidence="1">
    <location>
        <begin position="893"/>
        <end position="911"/>
    </location>
</feature>
<feature type="transmembrane region" description="Helical" evidence="1">
    <location>
        <begin position="941"/>
        <end position="959"/>
    </location>
</feature>
<dbReference type="EMBL" id="NPDR01000001">
    <property type="protein sequence ID" value="PJZ50457.1"/>
    <property type="molecule type" value="Genomic_DNA"/>
</dbReference>
<organism evidence="2 3">
    <name type="scientific">Leptospira saintgironsiae</name>
    <dbReference type="NCBI Taxonomy" id="2023183"/>
    <lineage>
        <taxon>Bacteria</taxon>
        <taxon>Pseudomonadati</taxon>
        <taxon>Spirochaetota</taxon>
        <taxon>Spirochaetia</taxon>
        <taxon>Leptospirales</taxon>
        <taxon>Leptospiraceae</taxon>
        <taxon>Leptospira</taxon>
    </lineage>
</organism>
<dbReference type="PANTHER" id="PTHR38434:SF1">
    <property type="entry name" value="BLL2549 PROTEIN"/>
    <property type="match status" value="1"/>
</dbReference>
<feature type="transmembrane region" description="Helical" evidence="1">
    <location>
        <begin position="399"/>
        <end position="419"/>
    </location>
</feature>
<dbReference type="OrthoDB" id="344929at2"/>
<keyword evidence="1" id="KW-0812">Transmembrane</keyword>
<feature type="transmembrane region" description="Helical" evidence="1">
    <location>
        <begin position="917"/>
        <end position="934"/>
    </location>
</feature>
<feature type="transmembrane region" description="Helical" evidence="1">
    <location>
        <begin position="425"/>
        <end position="442"/>
    </location>
</feature>
<feature type="transmembrane region" description="Helical" evidence="1">
    <location>
        <begin position="722"/>
        <end position="745"/>
    </location>
</feature>
<dbReference type="InterPro" id="IPR019286">
    <property type="entry name" value="DUF2339_TM"/>
</dbReference>
<evidence type="ECO:0000313" key="3">
    <source>
        <dbReference type="Proteomes" id="UP000231926"/>
    </source>
</evidence>
<feature type="transmembrane region" description="Helical" evidence="1">
    <location>
        <begin position="573"/>
        <end position="594"/>
    </location>
</feature>
<feature type="transmembrane region" description="Helical" evidence="1">
    <location>
        <begin position="845"/>
        <end position="862"/>
    </location>
</feature>
<feature type="transmembrane region" description="Helical" evidence="1">
    <location>
        <begin position="784"/>
        <end position="801"/>
    </location>
</feature>
<feature type="transmembrane region" description="Helical" evidence="1">
    <location>
        <begin position="214"/>
        <end position="232"/>
    </location>
</feature>
<feature type="transmembrane region" description="Helical" evidence="1">
    <location>
        <begin position="757"/>
        <end position="778"/>
    </location>
</feature>
<name>A0A2M9YFZ8_9LEPT</name>
<feature type="transmembrane region" description="Helical" evidence="1">
    <location>
        <begin position="153"/>
        <end position="172"/>
    </location>
</feature>
<keyword evidence="3" id="KW-1185">Reference proteome</keyword>
<feature type="transmembrane region" description="Helical" evidence="1">
    <location>
        <begin position="126"/>
        <end position="147"/>
    </location>
</feature>
<feature type="transmembrane region" description="Helical" evidence="1">
    <location>
        <begin position="371"/>
        <end position="387"/>
    </location>
</feature>
<comment type="caution">
    <text evidence="2">The sequence shown here is derived from an EMBL/GenBank/DDBJ whole genome shotgun (WGS) entry which is preliminary data.</text>
</comment>
<feature type="transmembrane region" description="Helical" evidence="1">
    <location>
        <begin position="346"/>
        <end position="365"/>
    </location>
</feature>